<gene>
    <name evidence="7" type="ordered locus">Clocel_2049</name>
</gene>
<evidence type="ECO:0000256" key="2">
    <source>
        <dbReference type="ARBA" id="ARBA00023015"/>
    </source>
</evidence>
<dbReference type="InterPro" id="IPR013249">
    <property type="entry name" value="RNA_pol_sigma70_r4_t2"/>
</dbReference>
<name>D9SM61_CLOC7</name>
<sequence>MIRVISERGFTMDEVALDEAILKTDDIIEDLHKYADMVRRICFIYLRDEADVEDVFQDVFLKLMQNDKVFNDEEHKKAWICRVTINKCKDLCKSFFRKKVCSIDDIELPFEDKIETDVLLAVLSLPAKYKSVVYLFYYGGYTVPQISDLLKEKENTIYSNLHRARKYLREKLGGVDYE</sequence>
<evidence type="ECO:0000256" key="4">
    <source>
        <dbReference type="ARBA" id="ARBA00023163"/>
    </source>
</evidence>
<proteinExistence type="inferred from homology"/>
<evidence type="ECO:0000313" key="7">
    <source>
        <dbReference type="EMBL" id="ADL51792.1"/>
    </source>
</evidence>
<dbReference type="InterPro" id="IPR013324">
    <property type="entry name" value="RNA_pol_sigma_r3/r4-like"/>
</dbReference>
<keyword evidence="3" id="KW-0731">Sigma factor</keyword>
<dbReference type="Gene3D" id="1.10.10.10">
    <property type="entry name" value="Winged helix-like DNA-binding domain superfamily/Winged helix DNA-binding domain"/>
    <property type="match status" value="1"/>
</dbReference>
<evidence type="ECO:0000313" key="8">
    <source>
        <dbReference type="Proteomes" id="UP000002730"/>
    </source>
</evidence>
<accession>D9SM61</accession>
<dbReference type="InterPro" id="IPR014284">
    <property type="entry name" value="RNA_pol_sigma-70_dom"/>
</dbReference>
<evidence type="ECO:0000256" key="1">
    <source>
        <dbReference type="ARBA" id="ARBA00010641"/>
    </source>
</evidence>
<comment type="similarity">
    <text evidence="1">Belongs to the sigma-70 factor family. ECF subfamily.</text>
</comment>
<evidence type="ECO:0000259" key="5">
    <source>
        <dbReference type="Pfam" id="PF04542"/>
    </source>
</evidence>
<keyword evidence="4" id="KW-0804">Transcription</keyword>
<dbReference type="GO" id="GO:0016987">
    <property type="term" value="F:sigma factor activity"/>
    <property type="evidence" value="ECO:0007669"/>
    <property type="project" value="UniProtKB-KW"/>
</dbReference>
<protein>
    <submittedName>
        <fullName evidence="7">RNA polymerase, sigma-24 subunit, ECF subfamily</fullName>
    </submittedName>
</protein>
<dbReference type="Proteomes" id="UP000002730">
    <property type="component" value="Chromosome"/>
</dbReference>
<dbReference type="SUPFAM" id="SSF88946">
    <property type="entry name" value="Sigma2 domain of RNA polymerase sigma factors"/>
    <property type="match status" value="1"/>
</dbReference>
<evidence type="ECO:0000256" key="3">
    <source>
        <dbReference type="ARBA" id="ARBA00023082"/>
    </source>
</evidence>
<dbReference type="NCBIfam" id="TIGR02937">
    <property type="entry name" value="sigma70-ECF"/>
    <property type="match status" value="1"/>
</dbReference>
<dbReference type="HOGENOM" id="CLU_047691_3_1_9"/>
<dbReference type="InterPro" id="IPR007627">
    <property type="entry name" value="RNA_pol_sigma70_r2"/>
</dbReference>
<dbReference type="KEGG" id="ccb:Clocel_2049"/>
<reference evidence="7 8" key="1">
    <citation type="submission" date="2010-08" db="EMBL/GenBank/DDBJ databases">
        <title>Complete sequence of Clostridium cellulovorans 743B.</title>
        <authorList>
            <consortium name="US DOE Joint Genome Institute"/>
            <person name="Lucas S."/>
            <person name="Copeland A."/>
            <person name="Lapidus A."/>
            <person name="Cheng J.-F."/>
            <person name="Bruce D."/>
            <person name="Goodwin L."/>
            <person name="Pitluck S."/>
            <person name="Chertkov O."/>
            <person name="Detter J.C."/>
            <person name="Han C."/>
            <person name="Tapia R."/>
            <person name="Land M."/>
            <person name="Hauser L."/>
            <person name="Chang Y.-J."/>
            <person name="Jeffries C."/>
            <person name="Kyrpides N."/>
            <person name="Ivanova N."/>
            <person name="Mikhailova N."/>
            <person name="Hemme C.L."/>
            <person name="Woyke T."/>
        </authorList>
    </citation>
    <scope>NUCLEOTIDE SEQUENCE [LARGE SCALE GENOMIC DNA]</scope>
    <source>
        <strain evidence="8">ATCC 35296 / DSM 3052 / OCM 3 / 743B</strain>
    </source>
</reference>
<dbReference type="Pfam" id="PF08281">
    <property type="entry name" value="Sigma70_r4_2"/>
    <property type="match status" value="1"/>
</dbReference>
<organism evidence="7 8">
    <name type="scientific">Clostridium cellulovorans (strain ATCC 35296 / DSM 3052 / OCM 3 / 743B)</name>
    <dbReference type="NCBI Taxonomy" id="573061"/>
    <lineage>
        <taxon>Bacteria</taxon>
        <taxon>Bacillati</taxon>
        <taxon>Bacillota</taxon>
        <taxon>Clostridia</taxon>
        <taxon>Eubacteriales</taxon>
        <taxon>Clostridiaceae</taxon>
        <taxon>Clostridium</taxon>
    </lineage>
</organism>
<feature type="domain" description="RNA polymerase sigma-70 region 2" evidence="5">
    <location>
        <begin position="33"/>
        <end position="93"/>
    </location>
</feature>
<dbReference type="STRING" id="573061.Clocel_2049"/>
<feature type="domain" description="RNA polymerase sigma factor 70 region 4 type 2" evidence="6">
    <location>
        <begin position="118"/>
        <end position="168"/>
    </location>
</feature>
<dbReference type="SUPFAM" id="SSF88659">
    <property type="entry name" value="Sigma3 and sigma4 domains of RNA polymerase sigma factors"/>
    <property type="match status" value="1"/>
</dbReference>
<dbReference type="eggNOG" id="COG1595">
    <property type="taxonomic scope" value="Bacteria"/>
</dbReference>
<keyword evidence="2" id="KW-0805">Transcription regulation</keyword>
<dbReference type="PANTHER" id="PTHR43133">
    <property type="entry name" value="RNA POLYMERASE ECF-TYPE SIGMA FACTO"/>
    <property type="match status" value="1"/>
</dbReference>
<dbReference type="PANTHER" id="PTHR43133:SF51">
    <property type="entry name" value="RNA POLYMERASE SIGMA FACTOR"/>
    <property type="match status" value="1"/>
</dbReference>
<dbReference type="InterPro" id="IPR039425">
    <property type="entry name" value="RNA_pol_sigma-70-like"/>
</dbReference>
<dbReference type="AlphaFoldDB" id="D9SM61"/>
<dbReference type="InterPro" id="IPR036388">
    <property type="entry name" value="WH-like_DNA-bd_sf"/>
</dbReference>
<dbReference type="GO" id="GO:0006352">
    <property type="term" value="P:DNA-templated transcription initiation"/>
    <property type="evidence" value="ECO:0007669"/>
    <property type="project" value="InterPro"/>
</dbReference>
<dbReference type="Pfam" id="PF04542">
    <property type="entry name" value="Sigma70_r2"/>
    <property type="match status" value="1"/>
</dbReference>
<keyword evidence="8" id="KW-1185">Reference proteome</keyword>
<dbReference type="GO" id="GO:0003677">
    <property type="term" value="F:DNA binding"/>
    <property type="evidence" value="ECO:0007669"/>
    <property type="project" value="InterPro"/>
</dbReference>
<dbReference type="Gene3D" id="1.10.1740.10">
    <property type="match status" value="1"/>
</dbReference>
<evidence type="ECO:0000259" key="6">
    <source>
        <dbReference type="Pfam" id="PF08281"/>
    </source>
</evidence>
<dbReference type="EMBL" id="CP002160">
    <property type="protein sequence ID" value="ADL51792.1"/>
    <property type="molecule type" value="Genomic_DNA"/>
</dbReference>
<dbReference type="InterPro" id="IPR013325">
    <property type="entry name" value="RNA_pol_sigma_r2"/>
</dbReference>